<evidence type="ECO:0000313" key="3">
    <source>
        <dbReference type="EMBL" id="KAJ4963049.1"/>
    </source>
</evidence>
<dbReference type="OrthoDB" id="1523883at2759"/>
<dbReference type="AlphaFoldDB" id="A0A9Q0K417"/>
<evidence type="ECO:0000313" key="4">
    <source>
        <dbReference type="Proteomes" id="UP001141806"/>
    </source>
</evidence>
<dbReference type="GO" id="GO:0046872">
    <property type="term" value="F:metal ion binding"/>
    <property type="evidence" value="ECO:0007669"/>
    <property type="project" value="UniProtKB-KW"/>
</dbReference>
<evidence type="ECO:0000256" key="2">
    <source>
        <dbReference type="ARBA" id="ARBA00022842"/>
    </source>
</evidence>
<accession>A0A9Q0K417</accession>
<name>A0A9Q0K417_9MAGN</name>
<dbReference type="SUPFAM" id="SSF53335">
    <property type="entry name" value="S-adenosyl-L-methionine-dependent methyltransferases"/>
    <property type="match status" value="1"/>
</dbReference>
<dbReference type="Gene3D" id="3.40.50.150">
    <property type="entry name" value="Vaccinia Virus protein VP39"/>
    <property type="match status" value="1"/>
</dbReference>
<comment type="caution">
    <text evidence="3">The sequence shown here is derived from an EMBL/GenBank/DDBJ whole genome shotgun (WGS) entry which is preliminary data.</text>
</comment>
<keyword evidence="4" id="KW-1185">Reference proteome</keyword>
<reference evidence="3" key="1">
    <citation type="journal article" date="2023" name="Plant J.">
        <title>The genome of the king protea, Protea cynaroides.</title>
        <authorList>
            <person name="Chang J."/>
            <person name="Duong T.A."/>
            <person name="Schoeman C."/>
            <person name="Ma X."/>
            <person name="Roodt D."/>
            <person name="Barker N."/>
            <person name="Li Z."/>
            <person name="Van de Peer Y."/>
            <person name="Mizrachi E."/>
        </authorList>
    </citation>
    <scope>NUCLEOTIDE SEQUENCE</scope>
    <source>
        <tissue evidence="3">Young leaves</tissue>
    </source>
</reference>
<protein>
    <submittedName>
        <fullName evidence="3">Uncharacterized protein</fullName>
    </submittedName>
</protein>
<dbReference type="Proteomes" id="UP001141806">
    <property type="component" value="Unassembled WGS sequence"/>
</dbReference>
<organism evidence="3 4">
    <name type="scientific">Protea cynaroides</name>
    <dbReference type="NCBI Taxonomy" id="273540"/>
    <lineage>
        <taxon>Eukaryota</taxon>
        <taxon>Viridiplantae</taxon>
        <taxon>Streptophyta</taxon>
        <taxon>Embryophyta</taxon>
        <taxon>Tracheophyta</taxon>
        <taxon>Spermatophyta</taxon>
        <taxon>Magnoliopsida</taxon>
        <taxon>Proteales</taxon>
        <taxon>Proteaceae</taxon>
        <taxon>Protea</taxon>
    </lineage>
</organism>
<dbReference type="Gene3D" id="1.10.1200.270">
    <property type="entry name" value="Methyltransferase, alpha-helical capping domain"/>
    <property type="match status" value="1"/>
</dbReference>
<dbReference type="InterPro" id="IPR042086">
    <property type="entry name" value="MeTrfase_capping"/>
</dbReference>
<keyword evidence="1" id="KW-0479">Metal-binding</keyword>
<dbReference type="InterPro" id="IPR029063">
    <property type="entry name" value="SAM-dependent_MTases_sf"/>
</dbReference>
<dbReference type="PANTHER" id="PTHR31009">
    <property type="entry name" value="S-ADENOSYL-L-METHIONINE:CARBOXYL METHYLTRANSFERASE FAMILY PROTEIN"/>
    <property type="match status" value="1"/>
</dbReference>
<proteinExistence type="predicted"/>
<dbReference type="InterPro" id="IPR005299">
    <property type="entry name" value="MeTrfase_7"/>
</dbReference>
<keyword evidence="2" id="KW-0460">Magnesium</keyword>
<gene>
    <name evidence="3" type="ORF">NE237_022988</name>
</gene>
<dbReference type="EMBL" id="JAMYWD010000008">
    <property type="protein sequence ID" value="KAJ4963049.1"/>
    <property type="molecule type" value="Genomic_DNA"/>
</dbReference>
<dbReference type="GO" id="GO:0008168">
    <property type="term" value="F:methyltransferase activity"/>
    <property type="evidence" value="ECO:0007669"/>
    <property type="project" value="InterPro"/>
</dbReference>
<dbReference type="Pfam" id="PF03492">
    <property type="entry name" value="Methyltransf_7"/>
    <property type="match status" value="1"/>
</dbReference>
<evidence type="ECO:0000256" key="1">
    <source>
        <dbReference type="ARBA" id="ARBA00022723"/>
    </source>
</evidence>
<sequence length="397" mass="45251">MEPSARKSKIKPMMDQKAPGVARYDLLPRRRFATLLYLDFISTLSSLQHYSLYLTGNGDTSYATNSTLQKLVITKAKPVVIGSISDFYITNPSRCLRVADLGCSSGPNTLLVITEILEAIDEICHQLNHNTPEFQVFLNDLPTNDFNTIFKTLPAFYEQLRKEKGEKFGPCSIVGIPGSFYERLFPTSTIDFVHSSSSLHWLSQVPTMIEINKSNIYLTRSSPPSVIRAYIEQFQKDFSLFLSLRSKEITSKGRMVLTMLSRRSQEPFGKECYAWELLSKSLNDLVSEGLIEEAKMDSFNLPCYMPSYEEVEAIICGEGSFYLDGDDDDNKEFKFDRFISGQKVAKLIRAVLESLIAYHFGDAIIDVLFNRYMEYVSDHLSKEEGKYVNFVISLRRK</sequence>